<feature type="transmembrane region" description="Helical" evidence="8">
    <location>
        <begin position="187"/>
        <end position="206"/>
    </location>
</feature>
<dbReference type="EMBL" id="BAABFL010000461">
    <property type="protein sequence ID" value="GAA4651755.1"/>
    <property type="molecule type" value="Genomic_DNA"/>
</dbReference>
<sequence>MLNKTNARTRDLLATLGGNFVELYDFTVYGYFAPVIARQFFPDDNATAGLVATFITFALGFLIRPLGAILLGHIGDQHGRRHALLFSLWIMAAATLCMALLPTYSQVGWYAPAGLILLRMLQGLSMSGEVSGTLVMLGESAKQNREGLYASLVHVSGLTGIMAGSVLAMVIHIALPEAIIEVYGWRLAFLVGAAGCMIVAILRYYLPSDTHNKPERLPIHLVMAQYKMPMVRVMAINLLNGVCFFLIFIYINVHWSEHLALDRSLSLTINSANMLLMILLIPLFGHLADQYSAIHLLWRCATAGLLLYIPLYWLINSPILWQVMLAQTAFSILLAGFYGTSAVVCFRLLPEPVRMTGLALGYNLAQGVFGSLTPVIALWLTTITQVPETPVVWLMATTILALLLIKDLADHEPSGAVS</sequence>
<dbReference type="PANTHER" id="PTHR43528">
    <property type="entry name" value="ALPHA-KETOGLUTARATE PERMEASE"/>
    <property type="match status" value="1"/>
</dbReference>
<organism evidence="10 11">
    <name type="scientific">Kistimonas scapharcae</name>
    <dbReference type="NCBI Taxonomy" id="1036133"/>
    <lineage>
        <taxon>Bacteria</taxon>
        <taxon>Pseudomonadati</taxon>
        <taxon>Pseudomonadota</taxon>
        <taxon>Gammaproteobacteria</taxon>
        <taxon>Oceanospirillales</taxon>
        <taxon>Endozoicomonadaceae</taxon>
        <taxon>Kistimonas</taxon>
    </lineage>
</organism>
<evidence type="ECO:0000256" key="2">
    <source>
        <dbReference type="ARBA" id="ARBA00022448"/>
    </source>
</evidence>
<dbReference type="InterPro" id="IPR051084">
    <property type="entry name" value="H+-coupled_symporters"/>
</dbReference>
<accession>A0ABP8V9R9</accession>
<dbReference type="InterPro" id="IPR020846">
    <property type="entry name" value="MFS_dom"/>
</dbReference>
<evidence type="ECO:0000256" key="6">
    <source>
        <dbReference type="ARBA" id="ARBA00022989"/>
    </source>
</evidence>
<keyword evidence="11" id="KW-1185">Reference proteome</keyword>
<dbReference type="RefSeq" id="WP_345198190.1">
    <property type="nucleotide sequence ID" value="NZ_BAABFL010000461.1"/>
</dbReference>
<proteinExistence type="predicted"/>
<dbReference type="Pfam" id="PF07690">
    <property type="entry name" value="MFS_1"/>
    <property type="match status" value="1"/>
</dbReference>
<feature type="transmembrane region" description="Helical" evidence="8">
    <location>
        <begin position="265"/>
        <end position="284"/>
    </location>
</feature>
<feature type="transmembrane region" description="Helical" evidence="8">
    <location>
        <begin position="12"/>
        <end position="32"/>
    </location>
</feature>
<feature type="transmembrane region" description="Helical" evidence="8">
    <location>
        <begin position="391"/>
        <end position="409"/>
    </location>
</feature>
<evidence type="ECO:0000259" key="9">
    <source>
        <dbReference type="PROSITE" id="PS50850"/>
    </source>
</evidence>
<dbReference type="Gene3D" id="1.20.1250.20">
    <property type="entry name" value="MFS general substrate transporter like domains"/>
    <property type="match status" value="2"/>
</dbReference>
<dbReference type="InterPro" id="IPR011701">
    <property type="entry name" value="MFS"/>
</dbReference>
<feature type="transmembrane region" description="Helical" evidence="8">
    <location>
        <begin position="83"/>
        <end position="104"/>
    </location>
</feature>
<evidence type="ECO:0000256" key="5">
    <source>
        <dbReference type="ARBA" id="ARBA00022847"/>
    </source>
</evidence>
<feature type="transmembrane region" description="Helical" evidence="8">
    <location>
        <begin position="149"/>
        <end position="175"/>
    </location>
</feature>
<feature type="transmembrane region" description="Helical" evidence="8">
    <location>
        <begin position="358"/>
        <end position="379"/>
    </location>
</feature>
<feature type="transmembrane region" description="Helical" evidence="8">
    <location>
        <begin position="116"/>
        <end position="137"/>
    </location>
</feature>
<feature type="transmembrane region" description="Helical" evidence="8">
    <location>
        <begin position="321"/>
        <end position="346"/>
    </location>
</feature>
<dbReference type="PANTHER" id="PTHR43528:SF1">
    <property type="entry name" value="ALPHA-KETOGLUTARATE PERMEASE"/>
    <property type="match status" value="1"/>
</dbReference>
<evidence type="ECO:0000256" key="3">
    <source>
        <dbReference type="ARBA" id="ARBA00022475"/>
    </source>
</evidence>
<protein>
    <submittedName>
        <fullName evidence="10">MFS transporter</fullName>
    </submittedName>
</protein>
<feature type="transmembrane region" description="Helical" evidence="8">
    <location>
        <begin position="296"/>
        <end position="315"/>
    </location>
</feature>
<comment type="subcellular location">
    <subcellularLocation>
        <location evidence="1">Cell membrane</location>
        <topology evidence="1">Multi-pass membrane protein</topology>
    </subcellularLocation>
</comment>
<evidence type="ECO:0000256" key="4">
    <source>
        <dbReference type="ARBA" id="ARBA00022692"/>
    </source>
</evidence>
<evidence type="ECO:0000256" key="7">
    <source>
        <dbReference type="ARBA" id="ARBA00023136"/>
    </source>
</evidence>
<keyword evidence="5" id="KW-0769">Symport</keyword>
<dbReference type="Proteomes" id="UP001500604">
    <property type="component" value="Unassembled WGS sequence"/>
</dbReference>
<feature type="transmembrane region" description="Helical" evidence="8">
    <location>
        <begin position="52"/>
        <end position="71"/>
    </location>
</feature>
<feature type="domain" description="Major facilitator superfamily (MFS) profile" evidence="9">
    <location>
        <begin position="11"/>
        <end position="414"/>
    </location>
</feature>
<dbReference type="SUPFAM" id="SSF103473">
    <property type="entry name" value="MFS general substrate transporter"/>
    <property type="match status" value="1"/>
</dbReference>
<keyword evidence="2" id="KW-0813">Transport</keyword>
<keyword evidence="7 8" id="KW-0472">Membrane</keyword>
<evidence type="ECO:0000256" key="8">
    <source>
        <dbReference type="SAM" id="Phobius"/>
    </source>
</evidence>
<gene>
    <name evidence="10" type="ORF">GCM10023116_40390</name>
</gene>
<evidence type="ECO:0000313" key="10">
    <source>
        <dbReference type="EMBL" id="GAA4651755.1"/>
    </source>
</evidence>
<name>A0ABP8V9R9_9GAMM</name>
<keyword evidence="6 8" id="KW-1133">Transmembrane helix</keyword>
<keyword evidence="4 8" id="KW-0812">Transmembrane</keyword>
<comment type="caution">
    <text evidence="10">The sequence shown here is derived from an EMBL/GenBank/DDBJ whole genome shotgun (WGS) entry which is preliminary data.</text>
</comment>
<feature type="transmembrane region" description="Helical" evidence="8">
    <location>
        <begin position="233"/>
        <end position="253"/>
    </location>
</feature>
<evidence type="ECO:0000313" key="11">
    <source>
        <dbReference type="Proteomes" id="UP001500604"/>
    </source>
</evidence>
<evidence type="ECO:0000256" key="1">
    <source>
        <dbReference type="ARBA" id="ARBA00004651"/>
    </source>
</evidence>
<reference evidence="11" key="1">
    <citation type="journal article" date="2019" name="Int. J. Syst. Evol. Microbiol.">
        <title>The Global Catalogue of Microorganisms (GCM) 10K type strain sequencing project: providing services to taxonomists for standard genome sequencing and annotation.</title>
        <authorList>
            <consortium name="The Broad Institute Genomics Platform"/>
            <consortium name="The Broad Institute Genome Sequencing Center for Infectious Disease"/>
            <person name="Wu L."/>
            <person name="Ma J."/>
        </authorList>
    </citation>
    <scope>NUCLEOTIDE SEQUENCE [LARGE SCALE GENOMIC DNA]</scope>
    <source>
        <strain evidence="11">JCM 17805</strain>
    </source>
</reference>
<dbReference type="PROSITE" id="PS50850">
    <property type="entry name" value="MFS"/>
    <property type="match status" value="1"/>
</dbReference>
<keyword evidence="3" id="KW-1003">Cell membrane</keyword>
<dbReference type="InterPro" id="IPR036259">
    <property type="entry name" value="MFS_trans_sf"/>
</dbReference>